<accession>X1RSS4</accession>
<comment type="caution">
    <text evidence="1">The sequence shown here is derived from an EMBL/GenBank/DDBJ whole genome shotgun (WGS) entry which is preliminary data.</text>
</comment>
<sequence length="56" mass="6501">REILGDYADYFEIIDCSTNIDECRKYEITGVPTWIINEKKYPGVQSIKQLKELTGC</sequence>
<dbReference type="InterPro" id="IPR036249">
    <property type="entry name" value="Thioredoxin-like_sf"/>
</dbReference>
<proteinExistence type="predicted"/>
<dbReference type="SUPFAM" id="SSF52833">
    <property type="entry name" value="Thioredoxin-like"/>
    <property type="match status" value="1"/>
</dbReference>
<feature type="non-terminal residue" evidence="1">
    <location>
        <position position="1"/>
    </location>
</feature>
<protein>
    <recommendedName>
        <fullName evidence="2">Thioredoxin-like fold domain-containing protein</fullName>
    </recommendedName>
</protein>
<dbReference type="AlphaFoldDB" id="X1RSS4"/>
<name>X1RSS4_9ZZZZ</name>
<evidence type="ECO:0000313" key="1">
    <source>
        <dbReference type="EMBL" id="GAI66250.1"/>
    </source>
</evidence>
<dbReference type="Gene3D" id="3.40.30.10">
    <property type="entry name" value="Glutaredoxin"/>
    <property type="match status" value="1"/>
</dbReference>
<dbReference type="EMBL" id="BARV01043792">
    <property type="protein sequence ID" value="GAI66250.1"/>
    <property type="molecule type" value="Genomic_DNA"/>
</dbReference>
<evidence type="ECO:0008006" key="2">
    <source>
        <dbReference type="Google" id="ProtNLM"/>
    </source>
</evidence>
<organism evidence="1">
    <name type="scientific">marine sediment metagenome</name>
    <dbReference type="NCBI Taxonomy" id="412755"/>
    <lineage>
        <taxon>unclassified sequences</taxon>
        <taxon>metagenomes</taxon>
        <taxon>ecological metagenomes</taxon>
    </lineage>
</organism>
<gene>
    <name evidence="1" type="ORF">S06H3_65184</name>
</gene>
<reference evidence="1" key="1">
    <citation type="journal article" date="2014" name="Front. Microbiol.">
        <title>High frequency of phylogenetically diverse reductive dehalogenase-homologous genes in deep subseafloor sedimentary metagenomes.</title>
        <authorList>
            <person name="Kawai M."/>
            <person name="Futagami T."/>
            <person name="Toyoda A."/>
            <person name="Takaki Y."/>
            <person name="Nishi S."/>
            <person name="Hori S."/>
            <person name="Arai W."/>
            <person name="Tsubouchi T."/>
            <person name="Morono Y."/>
            <person name="Uchiyama I."/>
            <person name="Ito T."/>
            <person name="Fujiyama A."/>
            <person name="Inagaki F."/>
            <person name="Takami H."/>
        </authorList>
    </citation>
    <scope>NUCLEOTIDE SEQUENCE</scope>
    <source>
        <strain evidence="1">Expedition CK06-06</strain>
    </source>
</reference>